<evidence type="ECO:0000256" key="4">
    <source>
        <dbReference type="SAM" id="Phobius"/>
    </source>
</evidence>
<feature type="transmembrane region" description="Helical" evidence="4">
    <location>
        <begin position="12"/>
        <end position="31"/>
    </location>
</feature>
<proteinExistence type="predicted"/>
<dbReference type="EMBL" id="CAKKNE010000002">
    <property type="protein sequence ID" value="CAH0368974.1"/>
    <property type="molecule type" value="Genomic_DNA"/>
</dbReference>
<evidence type="ECO:0000313" key="6">
    <source>
        <dbReference type="Proteomes" id="UP000789595"/>
    </source>
</evidence>
<dbReference type="Pfam" id="PF10250">
    <property type="entry name" value="O-FucT"/>
    <property type="match status" value="2"/>
</dbReference>
<comment type="caution">
    <text evidence="5">The sequence shown here is derived from an EMBL/GenBank/DDBJ whole genome shotgun (WGS) entry which is preliminary data.</text>
</comment>
<evidence type="ECO:0000256" key="3">
    <source>
        <dbReference type="ARBA" id="ARBA00023277"/>
    </source>
</evidence>
<dbReference type="Gene3D" id="3.40.50.11340">
    <property type="match status" value="2"/>
</dbReference>
<protein>
    <submittedName>
        <fullName evidence="5">Uncharacterized protein</fullName>
    </submittedName>
</protein>
<evidence type="ECO:0000256" key="2">
    <source>
        <dbReference type="ARBA" id="ARBA00023253"/>
    </source>
</evidence>
<accession>A0A8J2SM06</accession>
<keyword evidence="2" id="KW-0294">Fucose metabolism</keyword>
<keyword evidence="4" id="KW-0812">Transmembrane</keyword>
<keyword evidence="4" id="KW-1133">Transmembrane helix</keyword>
<dbReference type="CDD" id="cd11296">
    <property type="entry name" value="O-FucT_like"/>
    <property type="match status" value="1"/>
</dbReference>
<dbReference type="PANTHER" id="PTHR31469">
    <property type="entry name" value="OS07G0633600 PROTEIN"/>
    <property type="match status" value="1"/>
</dbReference>
<evidence type="ECO:0000313" key="5">
    <source>
        <dbReference type="EMBL" id="CAH0368974.1"/>
    </source>
</evidence>
<gene>
    <name evidence="5" type="ORF">PECAL_2P20760</name>
</gene>
<dbReference type="PANTHER" id="PTHR31469:SF8">
    <property type="entry name" value="OS07G0641000 PROTEIN"/>
    <property type="match status" value="1"/>
</dbReference>
<dbReference type="GO" id="GO:0016740">
    <property type="term" value="F:transferase activity"/>
    <property type="evidence" value="ECO:0007669"/>
    <property type="project" value="UniProtKB-KW"/>
</dbReference>
<organism evidence="5 6">
    <name type="scientific">Pelagomonas calceolata</name>
    <dbReference type="NCBI Taxonomy" id="35677"/>
    <lineage>
        <taxon>Eukaryota</taxon>
        <taxon>Sar</taxon>
        <taxon>Stramenopiles</taxon>
        <taxon>Ochrophyta</taxon>
        <taxon>Pelagophyceae</taxon>
        <taxon>Pelagomonadales</taxon>
        <taxon>Pelagomonadaceae</taxon>
        <taxon>Pelagomonas</taxon>
    </lineage>
</organism>
<name>A0A8J2SM06_9STRA</name>
<dbReference type="InterPro" id="IPR019378">
    <property type="entry name" value="GDP-Fuc_O-FucTrfase"/>
</dbReference>
<sequence>MGKERGGGSTFFAALLVTCGILSFGLLEWRLSKTLSHHPTRHEGDGPWLKPRVYHRRRNSEGVGSGASSAAAAEAAAARAARAADRAYAASLTAKDAAGQTRAQVAEEDAAFAAHLAVVPPPHRRAKVPHAPKARNPLRYWTATQSARDAELLRTGKVPPVKSEPETFLTFVPDVGGFNNVRLALENVLVIARATSRTLVLPPPQTWYKLGDKIHALEEFLPDLLTSQRVSVITAQHFVEDKLPRTHALPPPSNVVDVVKGCHPTHKAPDSCFVWYAWLEEHFGRNEVIPDVGLTCLVFGSLKTNKCGPKTSSFTTKQQAHNRTLLDGYGLYGAAEGPILHMRSSGQATHFHEEIEANRKGRAKDKKIKPMEPARLGRLLAPFYAYVIFPEPSVSNFYKRLIRDVVHFDDRIYKCAHVITRWLGDYSSLHARRGDFQYSSQGTEEVVLRSVKRGEVLWIASDASFRSFSAFERAGRPVVSLAYLLDLQRRQKRHIIIERRLDGLSMPPHEVWAALENIREHEYGVVDVLVAAEGRTFTGTWFSTFSGLIQRIRGYRGKNDRDTFFSSRERWAAFQGFESPRAPLYQREWPAAWRGIDSDIEAAPLAGERSYDRDDVWQLQRRYPALDSKSWHPQTACDLPPKMRYWSPPETSDLDRRLLKDGRVPPLNRDRFLTFVPDLGGFNNVRLALENVVVLARATGRTLVLPPPQTYYLFTACKEKCAFGLEELLPGLLARKDLVITAREFFSEEVPRLKVDPPQHLSDVVDRCTPTKKAGDSCFLWYDWLESNFGDPEHFPDVGLQCVVFGNKSDDGIADFCAPRTQINGAVARQVVDGDAYYGTNTPILHLRTCGVATHFHDAWHGKPKGDRTVEPARMGRLLAPFYTYIYFADPAVNNFYKRLVRDVVRVDEPRVTCVSGKIVEWLGGNYVSVHARRNEFQFVEAKTGVSDAVRRTMPDSTSTVYVATDEKDATFFDELRAHHQVVLLSELLEAAQNVSRGLALRSGNWPSKSVLLALNRINGNELGFVDALIASQGTVFTGAWFSTYTGLINRWRGYGGFPDQSSYFSTPGRFNAFQGFEKPRSPLYMREWVEGWRGIDSDSAAAPRPGERVFVDGAYD</sequence>
<keyword evidence="3" id="KW-0119">Carbohydrate metabolism</keyword>
<dbReference type="Gene3D" id="3.40.50.11350">
    <property type="match status" value="2"/>
</dbReference>
<dbReference type="GO" id="GO:0006004">
    <property type="term" value="P:fucose metabolic process"/>
    <property type="evidence" value="ECO:0007669"/>
    <property type="project" value="UniProtKB-KW"/>
</dbReference>
<dbReference type="Proteomes" id="UP000789595">
    <property type="component" value="Unassembled WGS sequence"/>
</dbReference>
<keyword evidence="6" id="KW-1185">Reference proteome</keyword>
<keyword evidence="1" id="KW-0808">Transferase</keyword>
<keyword evidence="4" id="KW-0472">Membrane</keyword>
<evidence type="ECO:0000256" key="1">
    <source>
        <dbReference type="ARBA" id="ARBA00022679"/>
    </source>
</evidence>
<reference evidence="5" key="1">
    <citation type="submission" date="2021-11" db="EMBL/GenBank/DDBJ databases">
        <authorList>
            <consortium name="Genoscope - CEA"/>
            <person name="William W."/>
        </authorList>
    </citation>
    <scope>NUCLEOTIDE SEQUENCE</scope>
</reference>
<dbReference type="OrthoDB" id="1882547at2759"/>
<dbReference type="AlphaFoldDB" id="A0A8J2SM06"/>